<dbReference type="EMBL" id="VJMH01003836">
    <property type="protein sequence ID" value="KAF0704704.1"/>
    <property type="molecule type" value="Genomic_DNA"/>
</dbReference>
<proteinExistence type="predicted"/>
<accession>A0A6A4ZBZ8</accession>
<organism evidence="2">
    <name type="scientific">Aphanomyces stellatus</name>
    <dbReference type="NCBI Taxonomy" id="120398"/>
    <lineage>
        <taxon>Eukaryota</taxon>
        <taxon>Sar</taxon>
        <taxon>Stramenopiles</taxon>
        <taxon>Oomycota</taxon>
        <taxon>Saprolegniomycetes</taxon>
        <taxon>Saprolegniales</taxon>
        <taxon>Verrucalvaceae</taxon>
        <taxon>Aphanomyces</taxon>
    </lineage>
</organism>
<comment type="caution">
    <text evidence="2">The sequence shown here is derived from an EMBL/GenBank/DDBJ whole genome shotgun (WGS) entry which is preliminary data.</text>
</comment>
<keyword evidence="1" id="KW-0812">Transmembrane</keyword>
<gene>
    <name evidence="2" type="ORF">As57867_007256</name>
</gene>
<sequence length="145" mass="15609">LDQFLSGSNLPKTGALPDYSVETLLLTSDKKDTILAGLDFSDVEHLFCIRERSKDKLDASSLATSLLPPNKACANGDRRPSLEESTPPLVAPLVYMTSIAYVHRATDVQFKISVAASADNRVITIIILLASVAAFLFALAFVARA</sequence>
<evidence type="ECO:0000256" key="1">
    <source>
        <dbReference type="SAM" id="Phobius"/>
    </source>
</evidence>
<feature type="non-terminal residue" evidence="2">
    <location>
        <position position="1"/>
    </location>
</feature>
<protein>
    <submittedName>
        <fullName evidence="2">Uncharacterized protein</fullName>
    </submittedName>
</protein>
<name>A0A6A4ZBZ8_9STRA</name>
<keyword evidence="1" id="KW-1133">Transmembrane helix</keyword>
<dbReference type="AlphaFoldDB" id="A0A6A4ZBZ8"/>
<reference evidence="2" key="1">
    <citation type="submission" date="2019-06" db="EMBL/GenBank/DDBJ databases">
        <title>Genomics analysis of Aphanomyces spp. identifies a new class of oomycete effector associated with host adaptation.</title>
        <authorList>
            <person name="Gaulin E."/>
        </authorList>
    </citation>
    <scope>NUCLEOTIDE SEQUENCE</scope>
    <source>
        <strain evidence="2">CBS 578.67</strain>
    </source>
</reference>
<evidence type="ECO:0000313" key="2">
    <source>
        <dbReference type="EMBL" id="KAF0704704.1"/>
    </source>
</evidence>
<keyword evidence="1" id="KW-0472">Membrane</keyword>
<feature type="transmembrane region" description="Helical" evidence="1">
    <location>
        <begin position="122"/>
        <end position="143"/>
    </location>
</feature>